<dbReference type="AlphaFoldDB" id="A0A9N7VLY1"/>
<gene>
    <name evidence="2" type="ORF">PLEPLA_LOCUS38302</name>
</gene>
<name>A0A9N7VLY1_PLEPL</name>
<sequence length="156" mass="16770">MGQLHKQPASLEAANGLLPEKTSISDRQSPSLCRPPPLHHCGASVPWSPSRRQEAGGRRQEAGGKRQEAGGKRQEAGGKRQEAGGRRQEAGGRRQEAGGRRQEAGGRRQEAGGRRQEAGGRRPGCVWRGLSPSENERRPELPSDVLEKPCLATDSG</sequence>
<organism evidence="2 3">
    <name type="scientific">Pleuronectes platessa</name>
    <name type="common">European plaice</name>
    <dbReference type="NCBI Taxonomy" id="8262"/>
    <lineage>
        <taxon>Eukaryota</taxon>
        <taxon>Metazoa</taxon>
        <taxon>Chordata</taxon>
        <taxon>Craniata</taxon>
        <taxon>Vertebrata</taxon>
        <taxon>Euteleostomi</taxon>
        <taxon>Actinopterygii</taxon>
        <taxon>Neopterygii</taxon>
        <taxon>Teleostei</taxon>
        <taxon>Neoteleostei</taxon>
        <taxon>Acanthomorphata</taxon>
        <taxon>Carangaria</taxon>
        <taxon>Pleuronectiformes</taxon>
        <taxon>Pleuronectoidei</taxon>
        <taxon>Pleuronectidae</taxon>
        <taxon>Pleuronectes</taxon>
    </lineage>
</organism>
<dbReference type="Proteomes" id="UP001153269">
    <property type="component" value="Unassembled WGS sequence"/>
</dbReference>
<reference evidence="2" key="1">
    <citation type="submission" date="2020-03" db="EMBL/GenBank/DDBJ databases">
        <authorList>
            <person name="Weist P."/>
        </authorList>
    </citation>
    <scope>NUCLEOTIDE SEQUENCE</scope>
</reference>
<keyword evidence="3" id="KW-1185">Reference proteome</keyword>
<dbReference type="EMBL" id="CADEAL010004060">
    <property type="protein sequence ID" value="CAB1450610.1"/>
    <property type="molecule type" value="Genomic_DNA"/>
</dbReference>
<evidence type="ECO:0000256" key="1">
    <source>
        <dbReference type="SAM" id="MobiDB-lite"/>
    </source>
</evidence>
<evidence type="ECO:0000313" key="3">
    <source>
        <dbReference type="Proteomes" id="UP001153269"/>
    </source>
</evidence>
<proteinExistence type="predicted"/>
<comment type="caution">
    <text evidence="2">The sequence shown here is derived from an EMBL/GenBank/DDBJ whole genome shotgun (WGS) entry which is preliminary data.</text>
</comment>
<accession>A0A9N7VLY1</accession>
<feature type="compositionally biased region" description="Basic and acidic residues" evidence="1">
    <location>
        <begin position="134"/>
        <end position="147"/>
    </location>
</feature>
<feature type="region of interest" description="Disordered" evidence="1">
    <location>
        <begin position="1"/>
        <end position="156"/>
    </location>
</feature>
<protein>
    <submittedName>
        <fullName evidence="2">Uncharacterized protein</fullName>
    </submittedName>
</protein>
<evidence type="ECO:0000313" key="2">
    <source>
        <dbReference type="EMBL" id="CAB1450610.1"/>
    </source>
</evidence>
<feature type="compositionally biased region" description="Basic and acidic residues" evidence="1">
    <location>
        <begin position="51"/>
        <end position="120"/>
    </location>
</feature>